<dbReference type="STRING" id="1193518.BN13_470020"/>
<protein>
    <submittedName>
        <fullName evidence="1">Uncharacterized protein</fullName>
    </submittedName>
</protein>
<gene>
    <name evidence="1" type="ORF">BN13_470020</name>
</gene>
<dbReference type="EMBL" id="CAJC01000158">
    <property type="protein sequence ID" value="CCI53774.1"/>
    <property type="molecule type" value="Genomic_DNA"/>
</dbReference>
<proteinExistence type="predicted"/>
<reference evidence="1 2" key="1">
    <citation type="journal article" date="2013" name="ISME J.">
        <title>A metabolic model for members of the genus Tetrasphaera involved in enhanced biological phosphorus removal.</title>
        <authorList>
            <person name="Kristiansen R."/>
            <person name="Nguyen H.T.T."/>
            <person name="Saunders A.M."/>
            <person name="Nielsen J.L."/>
            <person name="Wimmer R."/>
            <person name="Le V.Q."/>
            <person name="McIlroy S.J."/>
            <person name="Petrovski S."/>
            <person name="Seviour R.J."/>
            <person name="Calteau A."/>
            <person name="Nielsen K.L."/>
            <person name="Nielsen P.H."/>
        </authorList>
    </citation>
    <scope>NUCLEOTIDE SEQUENCE [LARGE SCALE GENOMIC DNA]</scope>
    <source>
        <strain evidence="1 2">Ben 74</strain>
    </source>
</reference>
<name>A0A077MAQ9_9MICO</name>
<organism evidence="1 2">
    <name type="scientific">Nostocoides jenkinsii Ben 74</name>
    <dbReference type="NCBI Taxonomy" id="1193518"/>
    <lineage>
        <taxon>Bacteria</taxon>
        <taxon>Bacillati</taxon>
        <taxon>Actinomycetota</taxon>
        <taxon>Actinomycetes</taxon>
        <taxon>Micrococcales</taxon>
        <taxon>Intrasporangiaceae</taxon>
        <taxon>Nostocoides</taxon>
    </lineage>
</organism>
<evidence type="ECO:0000313" key="2">
    <source>
        <dbReference type="Proteomes" id="UP000035720"/>
    </source>
</evidence>
<keyword evidence="2" id="KW-1185">Reference proteome</keyword>
<dbReference type="Proteomes" id="UP000035720">
    <property type="component" value="Unassembled WGS sequence"/>
</dbReference>
<evidence type="ECO:0000313" key="1">
    <source>
        <dbReference type="EMBL" id="CCI53774.1"/>
    </source>
</evidence>
<sequence length="81" mass="8566">MDENRHGHSLTLRATLDQDGHRALVLVGCECGFLQLRRVRSDLSLVGSDRLDATAALAKLPSGCVVERLVLRSLAAAGAAA</sequence>
<dbReference type="AlphaFoldDB" id="A0A077MAQ9"/>
<comment type="caution">
    <text evidence="1">The sequence shown here is derived from an EMBL/GenBank/DDBJ whole genome shotgun (WGS) entry which is preliminary data.</text>
</comment>
<accession>A0A077MAQ9</accession>